<name>A0A1G5D9J5_9FIRM</name>
<accession>A0A1G5D9J5</accession>
<reference evidence="2" key="1">
    <citation type="submission" date="2016-10" db="EMBL/GenBank/DDBJ databases">
        <authorList>
            <person name="Varghese N."/>
            <person name="Submissions S."/>
        </authorList>
    </citation>
    <scope>NUCLEOTIDE SEQUENCE [LARGE SCALE GENOMIC DNA]</scope>
    <source>
        <strain evidence="2">XBD2006</strain>
    </source>
</reference>
<evidence type="ECO:0000313" key="1">
    <source>
        <dbReference type="EMBL" id="SCY11110.1"/>
    </source>
</evidence>
<evidence type="ECO:0000313" key="2">
    <source>
        <dbReference type="Proteomes" id="UP000183047"/>
    </source>
</evidence>
<proteinExistence type="predicted"/>
<sequence>MKMCAGVLEGVGVCAGAAEGAGMLRCRRWNAVLEGRVGQEPGERWEAEGADGCCVGVCIGGAEDVGAAGGRKVSDA</sequence>
<organism evidence="1 2">
    <name type="scientific">Butyrivibrio hungatei</name>
    <dbReference type="NCBI Taxonomy" id="185008"/>
    <lineage>
        <taxon>Bacteria</taxon>
        <taxon>Bacillati</taxon>
        <taxon>Bacillota</taxon>
        <taxon>Clostridia</taxon>
        <taxon>Lachnospirales</taxon>
        <taxon>Lachnospiraceae</taxon>
        <taxon>Butyrivibrio</taxon>
    </lineage>
</organism>
<dbReference type="Proteomes" id="UP000183047">
    <property type="component" value="Unassembled WGS sequence"/>
</dbReference>
<dbReference type="AlphaFoldDB" id="A0A1G5D9J5"/>
<keyword evidence="2" id="KW-1185">Reference proteome</keyword>
<dbReference type="EMBL" id="FMUR01000008">
    <property type="protein sequence ID" value="SCY11110.1"/>
    <property type="molecule type" value="Genomic_DNA"/>
</dbReference>
<gene>
    <name evidence="1" type="ORF">SAMN02910451_01396</name>
</gene>
<protein>
    <submittedName>
        <fullName evidence="1">Uncharacterized protein</fullName>
    </submittedName>
</protein>